<dbReference type="AlphaFoldDB" id="A0A0K1Q109"/>
<dbReference type="EMBL" id="CP012333">
    <property type="protein sequence ID" value="AKU99099.1"/>
    <property type="molecule type" value="Genomic_DNA"/>
</dbReference>
<protein>
    <submittedName>
        <fullName evidence="1">Uncharacterized protein</fullName>
    </submittedName>
</protein>
<dbReference type="PATRIC" id="fig|1391654.3.peg.5841"/>
<dbReference type="STRING" id="1391654.AKJ09_05763"/>
<organism evidence="1 2">
    <name type="scientific">Labilithrix luteola</name>
    <dbReference type="NCBI Taxonomy" id="1391654"/>
    <lineage>
        <taxon>Bacteria</taxon>
        <taxon>Pseudomonadati</taxon>
        <taxon>Myxococcota</taxon>
        <taxon>Polyangia</taxon>
        <taxon>Polyangiales</taxon>
        <taxon>Labilitrichaceae</taxon>
        <taxon>Labilithrix</taxon>
    </lineage>
</organism>
<dbReference type="InterPro" id="IPR011990">
    <property type="entry name" value="TPR-like_helical_dom_sf"/>
</dbReference>
<dbReference type="Proteomes" id="UP000064967">
    <property type="component" value="Chromosome"/>
</dbReference>
<dbReference type="SUPFAM" id="SSF48452">
    <property type="entry name" value="TPR-like"/>
    <property type="match status" value="1"/>
</dbReference>
<proteinExistence type="predicted"/>
<gene>
    <name evidence="1" type="ORF">AKJ09_05763</name>
</gene>
<name>A0A0K1Q109_9BACT</name>
<reference evidence="1 2" key="1">
    <citation type="submission" date="2015-08" db="EMBL/GenBank/DDBJ databases">
        <authorList>
            <person name="Babu N.S."/>
            <person name="Beckwith C.J."/>
            <person name="Beseler K.G."/>
            <person name="Brison A."/>
            <person name="Carone J.V."/>
            <person name="Caskin T.P."/>
            <person name="Diamond M."/>
            <person name="Durham M.E."/>
            <person name="Foxe J.M."/>
            <person name="Go M."/>
            <person name="Henderson B.A."/>
            <person name="Jones I.B."/>
            <person name="McGettigan J.A."/>
            <person name="Micheletti S.J."/>
            <person name="Nasrallah M.E."/>
            <person name="Ortiz D."/>
            <person name="Piller C.R."/>
            <person name="Privatt S.R."/>
            <person name="Schneider S.L."/>
            <person name="Sharp S."/>
            <person name="Smith T.C."/>
            <person name="Stanton J.D."/>
            <person name="Ullery H.E."/>
            <person name="Wilson R.J."/>
            <person name="Serrano M.G."/>
            <person name="Buck G."/>
            <person name="Lee V."/>
            <person name="Wang Y."/>
            <person name="Carvalho R."/>
            <person name="Voegtly L."/>
            <person name="Shi R."/>
            <person name="Duckworth R."/>
            <person name="Johnson A."/>
            <person name="Loviza R."/>
            <person name="Walstead R."/>
            <person name="Shah Z."/>
            <person name="Kiflezghi M."/>
            <person name="Wade K."/>
            <person name="Ball S.L."/>
            <person name="Bradley K.W."/>
            <person name="Asai D.J."/>
            <person name="Bowman C.A."/>
            <person name="Russell D.A."/>
            <person name="Pope W.H."/>
            <person name="Jacobs-Sera D."/>
            <person name="Hendrix R.W."/>
            <person name="Hatfull G.F."/>
        </authorList>
    </citation>
    <scope>NUCLEOTIDE SEQUENCE [LARGE SCALE GENOMIC DNA]</scope>
    <source>
        <strain evidence="1 2">DSM 27648</strain>
    </source>
</reference>
<evidence type="ECO:0000313" key="2">
    <source>
        <dbReference type="Proteomes" id="UP000064967"/>
    </source>
</evidence>
<sequence>MEAASTYRRVMELGPESAEAYPAEVAVGNIELHQGRPLVALAHYQHALATRPSGALSEEARWGKARALRAAGRFAEERAALEEFRARHPDSQLVPASTRRLAEIGP</sequence>
<accession>A0A0K1Q109</accession>
<dbReference type="KEGG" id="llu:AKJ09_05763"/>
<evidence type="ECO:0000313" key="1">
    <source>
        <dbReference type="EMBL" id="AKU99099.1"/>
    </source>
</evidence>
<keyword evidence="2" id="KW-1185">Reference proteome</keyword>
<dbReference type="Gene3D" id="1.25.40.10">
    <property type="entry name" value="Tetratricopeptide repeat domain"/>
    <property type="match status" value="1"/>
</dbReference>